<dbReference type="InterPro" id="IPR002477">
    <property type="entry name" value="Peptidoglycan-bd-like"/>
</dbReference>
<evidence type="ECO:0000256" key="3">
    <source>
        <dbReference type="ARBA" id="ARBA00022801"/>
    </source>
</evidence>
<dbReference type="InterPro" id="IPR041489">
    <property type="entry name" value="PDZ_6"/>
</dbReference>
<accession>A0ABN0VW59</accession>
<dbReference type="Pfam" id="PF03572">
    <property type="entry name" value="Peptidase_S41"/>
    <property type="match status" value="1"/>
</dbReference>
<dbReference type="Gene3D" id="3.30.750.44">
    <property type="match status" value="1"/>
</dbReference>
<keyword evidence="8" id="KW-1185">Reference proteome</keyword>
<dbReference type="Gene3D" id="3.90.226.10">
    <property type="entry name" value="2-enoyl-CoA Hydratase, Chain A, domain 1"/>
    <property type="match status" value="1"/>
</dbReference>
<dbReference type="SMART" id="SM00228">
    <property type="entry name" value="PDZ"/>
    <property type="match status" value="1"/>
</dbReference>
<dbReference type="EMBL" id="BAAADJ010000005">
    <property type="protein sequence ID" value="GAA0318438.1"/>
    <property type="molecule type" value="Genomic_DNA"/>
</dbReference>
<dbReference type="PANTHER" id="PTHR32060">
    <property type="entry name" value="TAIL-SPECIFIC PROTEASE"/>
    <property type="match status" value="1"/>
</dbReference>
<gene>
    <name evidence="7" type="primary">ctpB</name>
    <name evidence="7" type="ORF">GCM10008967_06230</name>
</gene>
<dbReference type="SUPFAM" id="SSF52096">
    <property type="entry name" value="ClpP/crotonase"/>
    <property type="match status" value="1"/>
</dbReference>
<comment type="similarity">
    <text evidence="1 5">Belongs to the peptidase S41A family.</text>
</comment>
<dbReference type="Pfam" id="PF17820">
    <property type="entry name" value="PDZ_6"/>
    <property type="match status" value="1"/>
</dbReference>
<dbReference type="SMART" id="SM00245">
    <property type="entry name" value="TSPc"/>
    <property type="match status" value="1"/>
</dbReference>
<dbReference type="InterPro" id="IPR036365">
    <property type="entry name" value="PGBD-like_sf"/>
</dbReference>
<dbReference type="Gene3D" id="2.30.42.10">
    <property type="match status" value="1"/>
</dbReference>
<feature type="domain" description="PDZ" evidence="6">
    <location>
        <begin position="102"/>
        <end position="180"/>
    </location>
</feature>
<proteinExistence type="inferred from homology"/>
<dbReference type="NCBIfam" id="TIGR00225">
    <property type="entry name" value="prc"/>
    <property type="match status" value="1"/>
</dbReference>
<sequence>MNRKWLAITLSCSIVTGASGVYVGSSSLFDSDTEEGSQSHEESFELSESLQKVQRAYDLISSGYVEEVPKQELVEGAIQGMISALDDPYSVYMDEETTKQFSDTLESEFEGIGAEISKIEGKIYIISPFKNSPAESAGLKPNDEVLEVDGKSVSGMDLYDVTMMIRGEKGSVVNLLIKREGMNKPLEIPVERAEIPNETVFSKTFEKNGKTIGYIEITSFSKNTAQDFHKQLESLEEKEIEGLLLDVRGNPGGLLDSVQHILRDLVTNNKPYVQIEERTGKKLQYYTELKKSKEYPIALLIDKGSASASEILAAALKEVEGYTLVGEKTFGKGTVQQAVSMGDGSNIKLTLYKWLTPNGNWIHGKGIEPNIEMKQPDFYRTHPIQLEEPLKKDMNDEHVKNAQIILESLGLQPGRVDGYFSHKTEIAVKAFQQMNGMPMSGVIDSSTAAAMEKAVLDKIKDPRYDLQLQTALNIIAKKK</sequence>
<evidence type="ECO:0000256" key="5">
    <source>
        <dbReference type="RuleBase" id="RU004404"/>
    </source>
</evidence>
<evidence type="ECO:0000256" key="4">
    <source>
        <dbReference type="ARBA" id="ARBA00022825"/>
    </source>
</evidence>
<dbReference type="GO" id="GO:0008233">
    <property type="term" value="F:peptidase activity"/>
    <property type="evidence" value="ECO:0007669"/>
    <property type="project" value="UniProtKB-KW"/>
</dbReference>
<dbReference type="PANTHER" id="PTHR32060:SF29">
    <property type="entry name" value="CARBOXY-TERMINAL PROCESSING PROTEASE CTPB"/>
    <property type="match status" value="1"/>
</dbReference>
<dbReference type="Pfam" id="PF01471">
    <property type="entry name" value="PG_binding_1"/>
    <property type="match status" value="1"/>
</dbReference>
<dbReference type="Proteomes" id="UP001500782">
    <property type="component" value="Unassembled WGS sequence"/>
</dbReference>
<dbReference type="PROSITE" id="PS50106">
    <property type="entry name" value="PDZ"/>
    <property type="match status" value="1"/>
</dbReference>
<protein>
    <submittedName>
        <fullName evidence="7">Carboxy-terminal processing protease CtpB</fullName>
    </submittedName>
</protein>
<comment type="caution">
    <text evidence="7">The sequence shown here is derived from an EMBL/GenBank/DDBJ whole genome shotgun (WGS) entry which is preliminary data.</text>
</comment>
<name>A0ABN0VW59_9BACI</name>
<dbReference type="GO" id="GO:0006508">
    <property type="term" value="P:proteolysis"/>
    <property type="evidence" value="ECO:0007669"/>
    <property type="project" value="UniProtKB-KW"/>
</dbReference>
<evidence type="ECO:0000259" key="6">
    <source>
        <dbReference type="PROSITE" id="PS50106"/>
    </source>
</evidence>
<evidence type="ECO:0000256" key="1">
    <source>
        <dbReference type="ARBA" id="ARBA00009179"/>
    </source>
</evidence>
<evidence type="ECO:0000256" key="2">
    <source>
        <dbReference type="ARBA" id="ARBA00022670"/>
    </source>
</evidence>
<keyword evidence="2 5" id="KW-0645">Protease</keyword>
<organism evidence="7 8">
    <name type="scientific">Bacillus carboniphilus</name>
    <dbReference type="NCBI Taxonomy" id="86663"/>
    <lineage>
        <taxon>Bacteria</taxon>
        <taxon>Bacillati</taxon>
        <taxon>Bacillota</taxon>
        <taxon>Bacilli</taxon>
        <taxon>Bacillales</taxon>
        <taxon>Bacillaceae</taxon>
        <taxon>Bacillus</taxon>
    </lineage>
</organism>
<dbReference type="InterPro" id="IPR029045">
    <property type="entry name" value="ClpP/crotonase-like_dom_sf"/>
</dbReference>
<dbReference type="SUPFAM" id="SSF47090">
    <property type="entry name" value="PGBD-like"/>
    <property type="match status" value="1"/>
</dbReference>
<evidence type="ECO:0000313" key="7">
    <source>
        <dbReference type="EMBL" id="GAA0318438.1"/>
    </source>
</evidence>
<dbReference type="CDD" id="cd07560">
    <property type="entry name" value="Peptidase_S41_CPP"/>
    <property type="match status" value="1"/>
</dbReference>
<dbReference type="RefSeq" id="WP_343796281.1">
    <property type="nucleotide sequence ID" value="NZ_BAAADJ010000005.1"/>
</dbReference>
<dbReference type="InterPro" id="IPR004447">
    <property type="entry name" value="Peptidase_S41A"/>
</dbReference>
<reference evidence="7 8" key="1">
    <citation type="journal article" date="2019" name="Int. J. Syst. Evol. Microbiol.">
        <title>The Global Catalogue of Microorganisms (GCM) 10K type strain sequencing project: providing services to taxonomists for standard genome sequencing and annotation.</title>
        <authorList>
            <consortium name="The Broad Institute Genomics Platform"/>
            <consortium name="The Broad Institute Genome Sequencing Center for Infectious Disease"/>
            <person name="Wu L."/>
            <person name="Ma J."/>
        </authorList>
    </citation>
    <scope>NUCLEOTIDE SEQUENCE [LARGE SCALE GENOMIC DNA]</scope>
    <source>
        <strain evidence="7 8">JCM 9731</strain>
    </source>
</reference>
<dbReference type="Pfam" id="PF22694">
    <property type="entry name" value="CtpB_N-like"/>
    <property type="match status" value="1"/>
</dbReference>
<dbReference type="InterPro" id="IPR036366">
    <property type="entry name" value="PGBDSf"/>
</dbReference>
<dbReference type="CDD" id="cd06782">
    <property type="entry name" value="cpPDZ_CPP-like"/>
    <property type="match status" value="1"/>
</dbReference>
<dbReference type="InterPro" id="IPR036034">
    <property type="entry name" value="PDZ_sf"/>
</dbReference>
<dbReference type="SUPFAM" id="SSF50156">
    <property type="entry name" value="PDZ domain-like"/>
    <property type="match status" value="1"/>
</dbReference>
<keyword evidence="3 5" id="KW-0378">Hydrolase</keyword>
<dbReference type="InterPro" id="IPR001478">
    <property type="entry name" value="PDZ"/>
</dbReference>
<dbReference type="Gene3D" id="1.10.101.10">
    <property type="entry name" value="PGBD-like superfamily/PGBD"/>
    <property type="match status" value="1"/>
</dbReference>
<dbReference type="InterPro" id="IPR055210">
    <property type="entry name" value="CtpA/B_N"/>
</dbReference>
<evidence type="ECO:0000313" key="8">
    <source>
        <dbReference type="Proteomes" id="UP001500782"/>
    </source>
</evidence>
<dbReference type="InterPro" id="IPR005151">
    <property type="entry name" value="Tail-specific_protease"/>
</dbReference>
<keyword evidence="4 5" id="KW-0720">Serine protease</keyword>